<feature type="transmembrane region" description="Helical" evidence="2">
    <location>
        <begin position="109"/>
        <end position="131"/>
    </location>
</feature>
<keyword evidence="4" id="KW-1185">Reference proteome</keyword>
<dbReference type="Proteomes" id="UP000664132">
    <property type="component" value="Unassembled WGS sequence"/>
</dbReference>
<keyword evidence="2" id="KW-0472">Membrane</keyword>
<protein>
    <submittedName>
        <fullName evidence="3">Uncharacterized protein</fullName>
    </submittedName>
</protein>
<feature type="transmembrane region" description="Helical" evidence="2">
    <location>
        <begin position="35"/>
        <end position="64"/>
    </location>
</feature>
<name>A0A8H7W7F9_9HELO</name>
<accession>A0A8H7W7F9</accession>
<evidence type="ECO:0000313" key="4">
    <source>
        <dbReference type="Proteomes" id="UP000664132"/>
    </source>
</evidence>
<comment type="caution">
    <text evidence="3">The sequence shown here is derived from an EMBL/GenBank/DDBJ whole genome shotgun (WGS) entry which is preliminary data.</text>
</comment>
<reference evidence="3" key="1">
    <citation type="submission" date="2021-02" db="EMBL/GenBank/DDBJ databases">
        <title>Genome sequence Cadophora malorum strain M34.</title>
        <authorList>
            <person name="Stefanovic E."/>
            <person name="Vu D."/>
            <person name="Scully C."/>
            <person name="Dijksterhuis J."/>
            <person name="Roader J."/>
            <person name="Houbraken J."/>
        </authorList>
    </citation>
    <scope>NUCLEOTIDE SEQUENCE</scope>
    <source>
        <strain evidence="3">M34</strain>
    </source>
</reference>
<feature type="compositionally biased region" description="Polar residues" evidence="1">
    <location>
        <begin position="667"/>
        <end position="684"/>
    </location>
</feature>
<feature type="compositionally biased region" description="Polar residues" evidence="1">
    <location>
        <begin position="632"/>
        <end position="642"/>
    </location>
</feature>
<feature type="region of interest" description="Disordered" evidence="1">
    <location>
        <begin position="615"/>
        <end position="684"/>
    </location>
</feature>
<keyword evidence="2" id="KW-0812">Transmembrane</keyword>
<keyword evidence="2" id="KW-1133">Transmembrane helix</keyword>
<proteinExistence type="predicted"/>
<dbReference type="EMBL" id="JAFJYH010000235">
    <property type="protein sequence ID" value="KAG4415108.1"/>
    <property type="molecule type" value="Genomic_DNA"/>
</dbReference>
<evidence type="ECO:0000313" key="3">
    <source>
        <dbReference type="EMBL" id="KAG4415108.1"/>
    </source>
</evidence>
<organism evidence="3 4">
    <name type="scientific">Cadophora malorum</name>
    <dbReference type="NCBI Taxonomy" id="108018"/>
    <lineage>
        <taxon>Eukaryota</taxon>
        <taxon>Fungi</taxon>
        <taxon>Dikarya</taxon>
        <taxon>Ascomycota</taxon>
        <taxon>Pezizomycotina</taxon>
        <taxon>Leotiomycetes</taxon>
        <taxon>Helotiales</taxon>
        <taxon>Ploettnerulaceae</taxon>
        <taxon>Cadophora</taxon>
    </lineage>
</organism>
<evidence type="ECO:0000256" key="1">
    <source>
        <dbReference type="SAM" id="MobiDB-lite"/>
    </source>
</evidence>
<evidence type="ECO:0000256" key="2">
    <source>
        <dbReference type="SAM" id="Phobius"/>
    </source>
</evidence>
<dbReference type="AlphaFoldDB" id="A0A8H7W7F9"/>
<feature type="transmembrane region" description="Helical" evidence="2">
    <location>
        <begin position="569"/>
        <end position="589"/>
    </location>
</feature>
<dbReference type="OrthoDB" id="5015216at2759"/>
<sequence>MPDTHFSRLVGSDSNWDSIVSQGQLFRLSTIQYPILIAAYTSALTFLVARLFRVFGLFIFWIFLREKPLEHGMEDLRVAVVNFRTPFHVIGETVCWRMIITGNKKERRFALLFLIGAIAFLLVGMGLPFTLSLFPVANGFSAGSNCWFGPTDNNGESDIFFAYLRLEQQTALSETDSMNYDYNGDNAYDVGYLGNEDIVWKSQDCPEHAMPTTCQDGDAMDFHGQYTISPRDLGVGNLEGLNFTTIVDCYKVIDSERQLTIQQVQKMQPLGLFYGPSRHLANIPEPNLTAVIFRVDVYGRGYYVQAFKMAEDSDFLEGGQLPWKPREDLRHDGDLSLLIYNLGAVNALEPGDDSLFATIPLNTTKDPAAESWADQNLENSTEWNGKQLFKSKRQTVSVICNTTYRICDQVNVPEYSGNCEKFAGWKAVQVFADRLKNDSEARNMSVSARVGFIYLLADIAHYSGMKESAEVMNGVSANDILQADFKIQPFLDQISGHRELTRLFLSTRTRFMLAARRAALNEWGHRVLQMGFHANDIDGTLVGRDILLEMCKATLIPNPNFKTTTARPWIITACVWLGIVMLTYSAPIIRMLRWRRVEDIEQSWSSKRANKLHHQLTRGRAPGFGSDLKEFGSQSGQASRSPLLTPADPFRTASPIRAHAGEEATLVGTSVGATEPMTYQSPRV</sequence>
<gene>
    <name evidence="3" type="ORF">IFR04_011745</name>
</gene>